<dbReference type="EMBL" id="CP014229">
    <property type="protein sequence ID" value="AMD91487.1"/>
    <property type="molecule type" value="Genomic_DNA"/>
</dbReference>
<keyword evidence="3" id="KW-1185">Reference proteome</keyword>
<keyword evidence="1" id="KW-0802">TPR repeat</keyword>
<protein>
    <submittedName>
        <fullName evidence="2">Uncharacterized protein</fullName>
    </submittedName>
</protein>
<organism evidence="2 3">
    <name type="scientific">Desulfovibrio fairfieldensis</name>
    <dbReference type="NCBI Taxonomy" id="44742"/>
    <lineage>
        <taxon>Bacteria</taxon>
        <taxon>Pseudomonadati</taxon>
        <taxon>Thermodesulfobacteriota</taxon>
        <taxon>Desulfovibrionia</taxon>
        <taxon>Desulfovibrionales</taxon>
        <taxon>Desulfovibrionaceae</taxon>
        <taxon>Desulfovibrio</taxon>
    </lineage>
</organism>
<gene>
    <name evidence="2" type="ORF">AXF13_03050</name>
</gene>
<accession>A0A0X8JMH8</accession>
<feature type="repeat" description="TPR" evidence="1">
    <location>
        <begin position="195"/>
        <end position="228"/>
    </location>
</feature>
<dbReference type="Gene3D" id="1.25.40.10">
    <property type="entry name" value="Tetratricopeptide repeat domain"/>
    <property type="match status" value="1"/>
</dbReference>
<dbReference type="InterPro" id="IPR011990">
    <property type="entry name" value="TPR-like_helical_dom_sf"/>
</dbReference>
<name>A0A0X8JMH8_9BACT</name>
<dbReference type="AlphaFoldDB" id="A0A0X8JMH8"/>
<dbReference type="SUPFAM" id="SSF48452">
    <property type="entry name" value="TPR-like"/>
    <property type="match status" value="1"/>
</dbReference>
<dbReference type="RefSeq" id="WP_062254692.1">
    <property type="nucleotide sequence ID" value="NZ_CP014229.1"/>
</dbReference>
<evidence type="ECO:0000256" key="1">
    <source>
        <dbReference type="PROSITE-ProRule" id="PRU00339"/>
    </source>
</evidence>
<dbReference type="STRING" id="44742.AXF13_03050"/>
<evidence type="ECO:0000313" key="2">
    <source>
        <dbReference type="EMBL" id="AMD91487.1"/>
    </source>
</evidence>
<dbReference type="Pfam" id="PF14559">
    <property type="entry name" value="TPR_19"/>
    <property type="match status" value="1"/>
</dbReference>
<dbReference type="PROSITE" id="PS50005">
    <property type="entry name" value="TPR"/>
    <property type="match status" value="1"/>
</dbReference>
<dbReference type="Proteomes" id="UP000069241">
    <property type="component" value="Chromosome"/>
</dbReference>
<evidence type="ECO:0000313" key="3">
    <source>
        <dbReference type="Proteomes" id="UP000069241"/>
    </source>
</evidence>
<reference evidence="3" key="1">
    <citation type="submission" date="2016-02" db="EMBL/GenBank/DDBJ databases">
        <authorList>
            <person name="Holder M.E."/>
            <person name="Ajami N.J."/>
            <person name="Petrosino J.F."/>
        </authorList>
    </citation>
    <scope>NUCLEOTIDE SEQUENCE [LARGE SCALE GENOMIC DNA]</scope>
    <source>
        <strain evidence="3">CCUG 45958</strain>
    </source>
</reference>
<proteinExistence type="predicted"/>
<dbReference type="InterPro" id="IPR019734">
    <property type="entry name" value="TPR_rpt"/>
</dbReference>
<sequence length="255" mass="28917">MRPPKYLGVYSQPLAKADGTRKTLFFAWDLAEQGYAVQQLDNAFQPKAEARRVSAAQFAAQFRSEPSILAMPMTMLDVRALADLPDARAVAPAPVADAPELDDELLRHLDTARRTKQVEITLRESFRKALLRLKRPRERQAAITALEQLASTTENISSAHKHMFRDFGAKLRKNAMPDLALRFGKRVLELSPEDDHAHFNLARILCAMGAYDEAAEHVRTAMRLDAREAVYPRMLAHISKEKQLRPGKNRPRRLR</sequence>
<dbReference type="KEGG" id="dfi:AXF13_03050"/>